<dbReference type="EMBL" id="KL142375">
    <property type="protein sequence ID" value="KDR78013.1"/>
    <property type="molecule type" value="Genomic_DNA"/>
</dbReference>
<feature type="region of interest" description="Disordered" evidence="1">
    <location>
        <begin position="291"/>
        <end position="311"/>
    </location>
</feature>
<dbReference type="OrthoDB" id="3063271at2759"/>
<feature type="domain" description="DUF8191" evidence="2">
    <location>
        <begin position="171"/>
        <end position="246"/>
    </location>
</feature>
<feature type="region of interest" description="Disordered" evidence="1">
    <location>
        <begin position="346"/>
        <end position="387"/>
    </location>
</feature>
<dbReference type="HOGENOM" id="CLU_041691_0_0_1"/>
<proteinExistence type="predicted"/>
<reference evidence="4" key="1">
    <citation type="journal article" date="2014" name="Proc. Natl. Acad. Sci. U.S.A.">
        <title>Extensive sampling of basidiomycete genomes demonstrates inadequacy of the white-rot/brown-rot paradigm for wood decay fungi.</title>
        <authorList>
            <person name="Riley R."/>
            <person name="Salamov A.A."/>
            <person name="Brown D.W."/>
            <person name="Nagy L.G."/>
            <person name="Floudas D."/>
            <person name="Held B.W."/>
            <person name="Levasseur A."/>
            <person name="Lombard V."/>
            <person name="Morin E."/>
            <person name="Otillar R."/>
            <person name="Lindquist E.A."/>
            <person name="Sun H."/>
            <person name="LaButti K.M."/>
            <person name="Schmutz J."/>
            <person name="Jabbour D."/>
            <person name="Luo H."/>
            <person name="Baker S.E."/>
            <person name="Pisabarro A.G."/>
            <person name="Walton J.D."/>
            <person name="Blanchette R.A."/>
            <person name="Henrissat B."/>
            <person name="Martin F."/>
            <person name="Cullen D."/>
            <person name="Hibbett D.S."/>
            <person name="Grigoriev I.V."/>
        </authorList>
    </citation>
    <scope>NUCLEOTIDE SEQUENCE [LARGE SCALE GENOMIC DNA]</scope>
    <source>
        <strain evidence="4">CBS 339.88</strain>
    </source>
</reference>
<feature type="compositionally biased region" description="Acidic residues" evidence="1">
    <location>
        <begin position="66"/>
        <end position="75"/>
    </location>
</feature>
<evidence type="ECO:0000313" key="3">
    <source>
        <dbReference type="EMBL" id="KDR78013.1"/>
    </source>
</evidence>
<dbReference type="Proteomes" id="UP000027222">
    <property type="component" value="Unassembled WGS sequence"/>
</dbReference>
<feature type="compositionally biased region" description="Acidic residues" evidence="1">
    <location>
        <begin position="360"/>
        <end position="385"/>
    </location>
</feature>
<gene>
    <name evidence="3" type="ORF">GALMADRAFT_138171</name>
</gene>
<feature type="region of interest" description="Disordered" evidence="1">
    <location>
        <begin position="37"/>
        <end position="85"/>
    </location>
</feature>
<evidence type="ECO:0000259" key="2">
    <source>
        <dbReference type="Pfam" id="PF26609"/>
    </source>
</evidence>
<feature type="region of interest" description="Disordered" evidence="1">
    <location>
        <begin position="145"/>
        <end position="165"/>
    </location>
</feature>
<evidence type="ECO:0000313" key="4">
    <source>
        <dbReference type="Proteomes" id="UP000027222"/>
    </source>
</evidence>
<evidence type="ECO:0000256" key="1">
    <source>
        <dbReference type="SAM" id="MobiDB-lite"/>
    </source>
</evidence>
<accession>A0A067TGC8</accession>
<dbReference type="Pfam" id="PF26609">
    <property type="entry name" value="DUF8191"/>
    <property type="match status" value="1"/>
</dbReference>
<dbReference type="InterPro" id="IPR058504">
    <property type="entry name" value="DUF8191"/>
</dbReference>
<sequence length="406" mass="45471">MSTSSLETEIQLHKSSLKHKDVEIKRLKRALQAFLVQDGTKTDQDGSSGASEDEMVGAEGQQEDGREQEESDAEQEGGGHESLPAPFELDEYYGSYFCTECIGEVVEGNYAQISSYDYAFQVPASTETQAIHPDRSLVPRGDTPLREIPVSAQGPPTQYRGASRPEEYSELLRRGATRMMCETFNLEYTYEGGIYAWADTDLFEEFSGSLMRPEDQWKIHLGRRISLDEDDIDGSAFIEGLLEDAQVFSFRSVELAFQIHGNINGDLETNHRLEADGYTTHMIKDKALEGTMPAETVIRPNDYSLSDDDREQVKLERDDPGYFTTAHEDAVWKSNIHEEDLLMDDPEPQASELDSNHESDDADMDDSDSNSDDAGSDFDSDEVLSGDEIVLSGVSTIRYRTLLDEE</sequence>
<protein>
    <recommendedName>
        <fullName evidence="2">DUF8191 domain-containing protein</fullName>
    </recommendedName>
</protein>
<keyword evidence="4" id="KW-1185">Reference proteome</keyword>
<dbReference type="AlphaFoldDB" id="A0A067TGC8"/>
<name>A0A067TGC8_GALM3</name>
<organism evidence="3 4">
    <name type="scientific">Galerina marginata (strain CBS 339.88)</name>
    <dbReference type="NCBI Taxonomy" id="685588"/>
    <lineage>
        <taxon>Eukaryota</taxon>
        <taxon>Fungi</taxon>
        <taxon>Dikarya</taxon>
        <taxon>Basidiomycota</taxon>
        <taxon>Agaricomycotina</taxon>
        <taxon>Agaricomycetes</taxon>
        <taxon>Agaricomycetidae</taxon>
        <taxon>Agaricales</taxon>
        <taxon>Agaricineae</taxon>
        <taxon>Strophariaceae</taxon>
        <taxon>Galerina</taxon>
    </lineage>
</organism>